<gene>
    <name evidence="1" type="ORF">MBAV_002071</name>
    <name evidence="2" type="ORF">MBAV_002073</name>
</gene>
<reference evidence="2 3" key="1">
    <citation type="submission" date="2015-02" db="EMBL/GenBank/DDBJ databases">
        <title>Single-cell genomics of uncultivated deep-branching MTB reveals a conserved set of magnetosome genes.</title>
        <authorList>
            <person name="Kolinko S."/>
            <person name="Richter M."/>
            <person name="Glockner F.O."/>
            <person name="Brachmann A."/>
            <person name="Schuler D."/>
        </authorList>
    </citation>
    <scope>NUCLEOTIDE SEQUENCE [LARGE SCALE GENOMIC DNA]</scope>
    <source>
        <strain evidence="2">TM-1</strain>
    </source>
</reference>
<dbReference type="AlphaFoldDB" id="A0A0F3GV19"/>
<comment type="caution">
    <text evidence="2">The sequence shown here is derived from an EMBL/GenBank/DDBJ whole genome shotgun (WGS) entry which is preliminary data.</text>
</comment>
<keyword evidence="3" id="KW-1185">Reference proteome</keyword>
<accession>A0A0F3GV19</accession>
<protein>
    <submittedName>
        <fullName evidence="2">Uncharacterized protein</fullName>
    </submittedName>
</protein>
<organism evidence="2 3">
    <name type="scientific">Candidatus Magnetobacterium bavaricum</name>
    <dbReference type="NCBI Taxonomy" id="29290"/>
    <lineage>
        <taxon>Bacteria</taxon>
        <taxon>Pseudomonadati</taxon>
        <taxon>Nitrospirota</taxon>
        <taxon>Thermodesulfovibrionia</taxon>
        <taxon>Thermodesulfovibrionales</taxon>
        <taxon>Candidatus Magnetobacteriaceae</taxon>
        <taxon>Candidatus Magnetobacterium</taxon>
    </lineage>
</organism>
<dbReference type="EMBL" id="LACI01000880">
    <property type="protein sequence ID" value="KJU85733.1"/>
    <property type="molecule type" value="Genomic_DNA"/>
</dbReference>
<evidence type="ECO:0000313" key="3">
    <source>
        <dbReference type="Proteomes" id="UP000033423"/>
    </source>
</evidence>
<sequence length="60" mass="6883">MVITQSEVIRMTIRKEAVFGVRLTPELYERYKALAAARFSTMSTIGRILVERLLKGEILL</sequence>
<evidence type="ECO:0000313" key="2">
    <source>
        <dbReference type="EMBL" id="KJU85735.1"/>
    </source>
</evidence>
<dbReference type="EMBL" id="LACI01000880">
    <property type="protein sequence ID" value="KJU85735.1"/>
    <property type="molecule type" value="Genomic_DNA"/>
</dbReference>
<evidence type="ECO:0000313" key="1">
    <source>
        <dbReference type="EMBL" id="KJU85733.1"/>
    </source>
</evidence>
<name>A0A0F3GV19_9BACT</name>
<proteinExistence type="predicted"/>
<dbReference type="Proteomes" id="UP000033423">
    <property type="component" value="Unassembled WGS sequence"/>
</dbReference>